<dbReference type="InterPro" id="IPR017853">
    <property type="entry name" value="GH"/>
</dbReference>
<dbReference type="EMBL" id="JARAKH010000019">
    <property type="protein sequence ID" value="KAK8394118.1"/>
    <property type="molecule type" value="Genomic_DNA"/>
</dbReference>
<feature type="domain" description="Glycoside hydrolase family 20 catalytic" evidence="10">
    <location>
        <begin position="224"/>
        <end position="577"/>
    </location>
</feature>
<evidence type="ECO:0000256" key="5">
    <source>
        <dbReference type="ARBA" id="ARBA00023180"/>
    </source>
</evidence>
<dbReference type="FunFam" id="3.20.20.80:FF:000063">
    <property type="entry name" value="Beta-hexosaminidase"/>
    <property type="match status" value="1"/>
</dbReference>
<dbReference type="InterPro" id="IPR029018">
    <property type="entry name" value="Hex-like_dom2"/>
</dbReference>
<keyword evidence="6 7" id="KW-0326">Glycosidase</keyword>
<evidence type="ECO:0000256" key="9">
    <source>
        <dbReference type="SAM" id="SignalP"/>
    </source>
</evidence>
<dbReference type="PANTHER" id="PTHR22600:SF26">
    <property type="entry name" value="BETA-N-ACETYLHEXOSAMINIDASE"/>
    <property type="match status" value="1"/>
</dbReference>
<evidence type="ECO:0000256" key="6">
    <source>
        <dbReference type="ARBA" id="ARBA00023295"/>
    </source>
</evidence>
<dbReference type="InterPro" id="IPR015883">
    <property type="entry name" value="Glyco_hydro_20_cat"/>
</dbReference>
<dbReference type="InterPro" id="IPR029019">
    <property type="entry name" value="HEX_eukaryotic_N"/>
</dbReference>
<dbReference type="EC" id="3.2.1.52" evidence="7"/>
<evidence type="ECO:0000313" key="13">
    <source>
        <dbReference type="Proteomes" id="UP001487740"/>
    </source>
</evidence>
<dbReference type="Proteomes" id="UP001487740">
    <property type="component" value="Unassembled WGS sequence"/>
</dbReference>
<dbReference type="Gene3D" id="3.20.20.80">
    <property type="entry name" value="Glycosidases"/>
    <property type="match status" value="1"/>
</dbReference>
<organism evidence="12 13">
    <name type="scientific">Scylla paramamosain</name>
    <name type="common">Mud crab</name>
    <dbReference type="NCBI Taxonomy" id="85552"/>
    <lineage>
        <taxon>Eukaryota</taxon>
        <taxon>Metazoa</taxon>
        <taxon>Ecdysozoa</taxon>
        <taxon>Arthropoda</taxon>
        <taxon>Crustacea</taxon>
        <taxon>Multicrustacea</taxon>
        <taxon>Malacostraca</taxon>
        <taxon>Eumalacostraca</taxon>
        <taxon>Eucarida</taxon>
        <taxon>Decapoda</taxon>
        <taxon>Pleocyemata</taxon>
        <taxon>Brachyura</taxon>
        <taxon>Eubrachyura</taxon>
        <taxon>Portunoidea</taxon>
        <taxon>Portunidae</taxon>
        <taxon>Portuninae</taxon>
        <taxon>Scylla</taxon>
    </lineage>
</organism>
<dbReference type="PRINTS" id="PR00738">
    <property type="entry name" value="GLHYDRLASE20"/>
</dbReference>
<evidence type="ECO:0000256" key="2">
    <source>
        <dbReference type="ARBA" id="ARBA00006285"/>
    </source>
</evidence>
<dbReference type="InterPro" id="IPR025705">
    <property type="entry name" value="Beta_hexosaminidase_sua/sub"/>
</dbReference>
<dbReference type="GO" id="GO:0005975">
    <property type="term" value="P:carbohydrate metabolic process"/>
    <property type="evidence" value="ECO:0007669"/>
    <property type="project" value="InterPro"/>
</dbReference>
<dbReference type="EMBL" id="JARAKH010000019">
    <property type="protein sequence ID" value="KAK8394119.1"/>
    <property type="molecule type" value="Genomic_DNA"/>
</dbReference>
<proteinExistence type="inferred from homology"/>
<dbReference type="SUPFAM" id="SSF55545">
    <property type="entry name" value="beta-N-acetylhexosaminidase-like domain"/>
    <property type="match status" value="1"/>
</dbReference>
<dbReference type="GO" id="GO:0005886">
    <property type="term" value="C:plasma membrane"/>
    <property type="evidence" value="ECO:0007669"/>
    <property type="project" value="TreeGrafter"/>
</dbReference>
<feature type="domain" description="Beta-hexosaminidase eukaryotic type N-terminal" evidence="11">
    <location>
        <begin position="74"/>
        <end position="201"/>
    </location>
</feature>
<keyword evidence="5" id="KW-0325">Glycoprotein</keyword>
<comment type="similarity">
    <text evidence="2 7">Belongs to the glycosyl hydrolase 20 family.</text>
</comment>
<dbReference type="Gene3D" id="3.30.379.10">
    <property type="entry name" value="Chitobiase/beta-hexosaminidase domain 2-like"/>
    <property type="match status" value="1"/>
</dbReference>
<dbReference type="GO" id="GO:0030203">
    <property type="term" value="P:glycosaminoglycan metabolic process"/>
    <property type="evidence" value="ECO:0007669"/>
    <property type="project" value="TreeGrafter"/>
</dbReference>
<evidence type="ECO:0000256" key="3">
    <source>
        <dbReference type="ARBA" id="ARBA00022729"/>
    </source>
</evidence>
<reference evidence="12 13" key="1">
    <citation type="submission" date="2023-03" db="EMBL/GenBank/DDBJ databases">
        <title>High-quality genome of Scylla paramamosain provides insights in environmental adaptation.</title>
        <authorList>
            <person name="Zhang L."/>
        </authorList>
    </citation>
    <scope>NUCLEOTIDE SEQUENCE [LARGE SCALE GENOMIC DNA]</scope>
    <source>
        <strain evidence="12">LZ_2023a</strain>
        <tissue evidence="12">Muscle</tissue>
    </source>
</reference>
<dbReference type="PIRSF" id="PIRSF001093">
    <property type="entry name" value="B-hxosamndse_ab_euk"/>
    <property type="match status" value="1"/>
</dbReference>
<dbReference type="PANTHER" id="PTHR22600">
    <property type="entry name" value="BETA-HEXOSAMINIDASE"/>
    <property type="match status" value="1"/>
</dbReference>
<gene>
    <name evidence="12" type="ORF">O3P69_006363</name>
</gene>
<name>A0AAW0U3Y1_SCYPA</name>
<dbReference type="GO" id="GO:0016231">
    <property type="term" value="F:beta-N-acetylglucosaminidase activity"/>
    <property type="evidence" value="ECO:0007669"/>
    <property type="project" value="TreeGrafter"/>
</dbReference>
<accession>A0AAW0U3Y1</accession>
<dbReference type="AlphaFoldDB" id="A0AAW0U3Y1"/>
<evidence type="ECO:0000256" key="7">
    <source>
        <dbReference type="PIRNR" id="PIRNR001093"/>
    </source>
</evidence>
<protein>
    <recommendedName>
        <fullName evidence="7">Beta-hexosaminidase</fullName>
        <ecNumber evidence="7">3.2.1.52</ecNumber>
    </recommendedName>
</protein>
<dbReference type="SUPFAM" id="SSF51445">
    <property type="entry name" value="(Trans)glycosidases"/>
    <property type="match status" value="1"/>
</dbReference>
<feature type="signal peptide" evidence="9">
    <location>
        <begin position="1"/>
        <end position="26"/>
    </location>
</feature>
<feature type="chain" id="PRO_5044717077" description="Beta-hexosaminidase" evidence="9">
    <location>
        <begin position="27"/>
        <end position="630"/>
    </location>
</feature>
<sequence>MSGRVRMLMVMAYIAVVCLPTSHTLTAPEDGFRMPSPWAWRCVSGRCVKEDAAGQVRLTTFNMCKLTCGTEGMLWPRPVNAVIGDQVTLFLPWKMTLQPICQGEVCNLLHEAYDIFTDTLQRYHPHYANGRAPWTGPWDAATELQVLQIDVTVVENDTALTLDTDESYDLTVTTGTDVISVLIIAPTYFGARHALETLSQLVEYHETADALMVVPATVSDVPAFPYRGLLVDTSRNFVSVAALERTLDAMAANKLNTLHWHITDSHSFPLFLDSLPNMAYYGAYSGSQVYTPAQVRNLIKYAQVRGVRLLPELDAPAHVGNGWQWGEKEGLGQLAVCVNQEPWESYCMEPPCGQLNLANPNMYDVLGQIYKELVQLFSPLELFHFGGDEINFNCWNTTEEIFKFMVDNGYGTNESAYYSQWAVFQERARELLHEAAGGRKVPGVLWTSHLTEPEYLESLNPSQYIIQIWTTKNDSSIYKLLSRGYRVIFSNYDAWYLDCGMGAWVGEGNNWCSPYKGWQTVYDNSPHDIAFAETGSPYTDQILGGEAALWTEQVDDATVDSKLWPRGAALAERLWTNPVTTWKAAEIRFINHRQRLVKRGVQAERIQPQWCHQNEGLCYLSEPILGCGAV</sequence>
<evidence type="ECO:0000256" key="1">
    <source>
        <dbReference type="ARBA" id="ARBA00001231"/>
    </source>
</evidence>
<keyword evidence="13" id="KW-1185">Reference proteome</keyword>
<keyword evidence="3 9" id="KW-0732">Signal</keyword>
<evidence type="ECO:0000256" key="8">
    <source>
        <dbReference type="PIRSR" id="PIRSR001093-1"/>
    </source>
</evidence>
<evidence type="ECO:0000256" key="4">
    <source>
        <dbReference type="ARBA" id="ARBA00022801"/>
    </source>
</evidence>
<feature type="active site" description="Proton donor" evidence="8">
    <location>
        <position position="389"/>
    </location>
</feature>
<comment type="caution">
    <text evidence="12">The sequence shown here is derived from an EMBL/GenBank/DDBJ whole genome shotgun (WGS) entry which is preliminary data.</text>
</comment>
<evidence type="ECO:0000259" key="10">
    <source>
        <dbReference type="Pfam" id="PF00728"/>
    </source>
</evidence>
<evidence type="ECO:0000259" key="11">
    <source>
        <dbReference type="Pfam" id="PF14845"/>
    </source>
</evidence>
<keyword evidence="4 7" id="KW-0378">Hydrolase</keyword>
<dbReference type="Pfam" id="PF14845">
    <property type="entry name" value="Glycohydro_20b2"/>
    <property type="match status" value="1"/>
</dbReference>
<comment type="catalytic activity">
    <reaction evidence="1 7">
        <text>Hydrolysis of terminal non-reducing N-acetyl-D-hexosamine residues in N-acetyl-beta-D-hexosaminides.</text>
        <dbReference type="EC" id="3.2.1.52"/>
    </reaction>
</comment>
<dbReference type="Pfam" id="PF00728">
    <property type="entry name" value="Glyco_hydro_20"/>
    <property type="match status" value="1"/>
</dbReference>
<evidence type="ECO:0000313" key="12">
    <source>
        <dbReference type="EMBL" id="KAK8394118.1"/>
    </source>
</evidence>
<dbReference type="CDD" id="cd06562">
    <property type="entry name" value="GH20_HexA_HexB-like"/>
    <property type="match status" value="1"/>
</dbReference>